<dbReference type="KEGG" id="this:HZT40_07675"/>
<evidence type="ECO:0000313" key="1">
    <source>
        <dbReference type="EMBL" id="QLQ31491.1"/>
    </source>
</evidence>
<dbReference type="AlphaFoldDB" id="A0A7L6AQU9"/>
<reference evidence="1" key="1">
    <citation type="submission" date="2020-06" db="EMBL/GenBank/DDBJ databases">
        <title>Analysis procedures for assessing recovery of high quality, complete, closed genomes from Nanopore long read metagenome sequencing.</title>
        <authorList>
            <person name="Bessarab I."/>
            <person name="Arumugam K."/>
            <person name="Haryono M."/>
            <person name="Liu X."/>
            <person name="Roy S."/>
            <person name="Zuniga-Montanez R.E."/>
            <person name="Qiu G."/>
            <person name="Drautz-Moses D.I."/>
            <person name="Law Y.Y."/>
            <person name="Wuertz S."/>
            <person name="Lauro F.M."/>
            <person name="Huson D.H."/>
            <person name="Williams R.B."/>
        </authorList>
    </citation>
    <scope>NUCLEOTIDE SEQUENCE [LARGE SCALE GENOMIC DNA]</scope>
    <source>
        <strain evidence="1">SSD2</strain>
    </source>
</reference>
<name>A0A7L6AQU9_9GAMM</name>
<dbReference type="EMBL" id="CP059265">
    <property type="protein sequence ID" value="QLQ31491.1"/>
    <property type="molecule type" value="Genomic_DNA"/>
</dbReference>
<accession>A0A7L6AQU9</accession>
<sequence>MDRSIFITPKPTTGIFSGIPSLAIIRWEIIGDKAILGKRHKNLEVTIDNSRSLLEQLCPHVGWDFNNCELKESTFSANEYYPRIYRPVYSDDDKHNMRISSGYSYPPNSEINGHESLAQLSSLTDSLKEIFQLFLPNSITYLHMDIK</sequence>
<gene>
    <name evidence="1" type="ORF">HZT40_07675</name>
</gene>
<dbReference type="Proteomes" id="UP000510621">
    <property type="component" value="Chromosome"/>
</dbReference>
<keyword evidence="2" id="KW-1185">Reference proteome</keyword>
<evidence type="ECO:0000313" key="2">
    <source>
        <dbReference type="Proteomes" id="UP000510621"/>
    </source>
</evidence>
<organism evidence="1 2">
    <name type="scientific">Candidatus Thiothrix singaporensis</name>
    <dbReference type="NCBI Taxonomy" id="2799669"/>
    <lineage>
        <taxon>Bacteria</taxon>
        <taxon>Pseudomonadati</taxon>
        <taxon>Pseudomonadota</taxon>
        <taxon>Gammaproteobacteria</taxon>
        <taxon>Thiotrichales</taxon>
        <taxon>Thiotrichaceae</taxon>
        <taxon>Thiothrix</taxon>
    </lineage>
</organism>
<protein>
    <submittedName>
        <fullName evidence="1">Uncharacterized protein</fullName>
    </submittedName>
</protein>
<proteinExistence type="predicted"/>